<dbReference type="GO" id="GO:0005886">
    <property type="term" value="C:plasma membrane"/>
    <property type="evidence" value="ECO:0007669"/>
    <property type="project" value="UniProtKB-SubCell"/>
</dbReference>
<accession>A0A3D9I5Q1</accession>
<dbReference type="GO" id="GO:0055085">
    <property type="term" value="P:transmembrane transport"/>
    <property type="evidence" value="ECO:0007669"/>
    <property type="project" value="InterPro"/>
</dbReference>
<comment type="similarity">
    <text evidence="7">Belongs to the binding-protein-dependent transport system permease family.</text>
</comment>
<dbReference type="InterPro" id="IPR000515">
    <property type="entry name" value="MetI-like"/>
</dbReference>
<evidence type="ECO:0000313" key="9">
    <source>
        <dbReference type="EMBL" id="RED56496.1"/>
    </source>
</evidence>
<dbReference type="PANTHER" id="PTHR43744:SF12">
    <property type="entry name" value="ABC TRANSPORTER PERMEASE PROTEIN MG189-RELATED"/>
    <property type="match status" value="1"/>
</dbReference>
<keyword evidence="3" id="KW-1003">Cell membrane</keyword>
<keyword evidence="5 7" id="KW-1133">Transmembrane helix</keyword>
<feature type="transmembrane region" description="Helical" evidence="7">
    <location>
        <begin position="144"/>
        <end position="163"/>
    </location>
</feature>
<dbReference type="Proteomes" id="UP000256977">
    <property type="component" value="Unassembled WGS sequence"/>
</dbReference>
<reference evidence="9 10" key="1">
    <citation type="submission" date="2018-07" db="EMBL/GenBank/DDBJ databases">
        <title>Genomic Encyclopedia of Type Strains, Phase III (KMG-III): the genomes of soil and plant-associated and newly described type strains.</title>
        <authorList>
            <person name="Whitman W."/>
        </authorList>
    </citation>
    <scope>NUCLEOTIDE SEQUENCE [LARGE SCALE GENOMIC DNA]</scope>
    <source>
        <strain evidence="9 10">CECT 7287</strain>
    </source>
</reference>
<dbReference type="SUPFAM" id="SSF161098">
    <property type="entry name" value="MetI-like"/>
    <property type="match status" value="1"/>
</dbReference>
<dbReference type="PROSITE" id="PS50928">
    <property type="entry name" value="ABC_TM1"/>
    <property type="match status" value="1"/>
</dbReference>
<comment type="subcellular location">
    <subcellularLocation>
        <location evidence="1 7">Cell membrane</location>
        <topology evidence="1 7">Multi-pass membrane protein</topology>
    </subcellularLocation>
</comment>
<organism evidence="9 10">
    <name type="scientific">Cohnella phaseoli</name>
    <dbReference type="NCBI Taxonomy" id="456490"/>
    <lineage>
        <taxon>Bacteria</taxon>
        <taxon>Bacillati</taxon>
        <taxon>Bacillota</taxon>
        <taxon>Bacilli</taxon>
        <taxon>Bacillales</taxon>
        <taxon>Paenibacillaceae</taxon>
        <taxon>Cohnella</taxon>
    </lineage>
</organism>
<evidence type="ECO:0000256" key="7">
    <source>
        <dbReference type="RuleBase" id="RU363032"/>
    </source>
</evidence>
<gene>
    <name evidence="9" type="ORF">DFP98_13954</name>
</gene>
<keyword evidence="6 7" id="KW-0472">Membrane</keyword>
<feature type="transmembrane region" description="Helical" evidence="7">
    <location>
        <begin position="190"/>
        <end position="212"/>
    </location>
</feature>
<dbReference type="Pfam" id="PF00528">
    <property type="entry name" value="BPD_transp_1"/>
    <property type="match status" value="1"/>
</dbReference>
<feature type="domain" description="ABC transmembrane type-1" evidence="8">
    <location>
        <begin position="76"/>
        <end position="268"/>
    </location>
</feature>
<dbReference type="Gene3D" id="1.10.3720.10">
    <property type="entry name" value="MetI-like"/>
    <property type="match status" value="1"/>
</dbReference>
<evidence type="ECO:0000256" key="2">
    <source>
        <dbReference type="ARBA" id="ARBA00022448"/>
    </source>
</evidence>
<dbReference type="CDD" id="cd06261">
    <property type="entry name" value="TM_PBP2"/>
    <property type="match status" value="1"/>
</dbReference>
<dbReference type="InterPro" id="IPR035906">
    <property type="entry name" value="MetI-like_sf"/>
</dbReference>
<sequence>MQRMRRSPILRRLGPMAFEASAIIIAAIFIIPVYYLFVTTFKTPAEALLQPLSLPETWTWDNYVKAFDTMNYMRALTNNAIISAGAVAGIVLFSAMAAYTLARRNRRYSRLLYVLFLAGMMVPYQMGILTLFKLVSDIGLMNRLAGVILIEIAYGLPFSIFLFKGFISSTVPIELEEAAKIDGCSVSRTFLTITLPLLTPVVATVAILNMLATWNDFITPLLFLQSRDKGVLLLEVFRNIGQFSVDWTSLFPMLFLSIAPLLVFYLLMQKYVIAGMTSGSLKG</sequence>
<dbReference type="RefSeq" id="WP_246016982.1">
    <property type="nucleotide sequence ID" value="NZ_QRDZ01000039.1"/>
</dbReference>
<dbReference type="AlphaFoldDB" id="A0A3D9I5Q1"/>
<comment type="caution">
    <text evidence="9">The sequence shown here is derived from an EMBL/GenBank/DDBJ whole genome shotgun (WGS) entry which is preliminary data.</text>
</comment>
<evidence type="ECO:0000256" key="1">
    <source>
        <dbReference type="ARBA" id="ARBA00004651"/>
    </source>
</evidence>
<dbReference type="PANTHER" id="PTHR43744">
    <property type="entry name" value="ABC TRANSPORTER PERMEASE PROTEIN MG189-RELATED-RELATED"/>
    <property type="match status" value="1"/>
</dbReference>
<feature type="transmembrane region" description="Helical" evidence="7">
    <location>
        <begin position="111"/>
        <end position="132"/>
    </location>
</feature>
<proteinExistence type="inferred from homology"/>
<evidence type="ECO:0000256" key="4">
    <source>
        <dbReference type="ARBA" id="ARBA00022692"/>
    </source>
</evidence>
<dbReference type="EMBL" id="QRDZ01000039">
    <property type="protein sequence ID" value="RED56496.1"/>
    <property type="molecule type" value="Genomic_DNA"/>
</dbReference>
<evidence type="ECO:0000256" key="6">
    <source>
        <dbReference type="ARBA" id="ARBA00023136"/>
    </source>
</evidence>
<feature type="transmembrane region" description="Helical" evidence="7">
    <location>
        <begin position="247"/>
        <end position="268"/>
    </location>
</feature>
<name>A0A3D9I5Q1_9BACL</name>
<evidence type="ECO:0000259" key="8">
    <source>
        <dbReference type="PROSITE" id="PS50928"/>
    </source>
</evidence>
<keyword evidence="4 7" id="KW-0812">Transmembrane</keyword>
<evidence type="ECO:0000313" key="10">
    <source>
        <dbReference type="Proteomes" id="UP000256977"/>
    </source>
</evidence>
<protein>
    <submittedName>
        <fullName evidence="9">Carbohydrate ABC transporter membrane protein 2 (CUT1 family)</fullName>
    </submittedName>
</protein>
<feature type="transmembrane region" description="Helical" evidence="7">
    <location>
        <begin position="80"/>
        <end position="99"/>
    </location>
</feature>
<keyword evidence="2 7" id="KW-0813">Transport</keyword>
<evidence type="ECO:0000256" key="3">
    <source>
        <dbReference type="ARBA" id="ARBA00022475"/>
    </source>
</evidence>
<evidence type="ECO:0000256" key="5">
    <source>
        <dbReference type="ARBA" id="ARBA00022989"/>
    </source>
</evidence>
<feature type="transmembrane region" description="Helical" evidence="7">
    <location>
        <begin position="20"/>
        <end position="38"/>
    </location>
</feature>
<keyword evidence="10" id="KW-1185">Reference proteome</keyword>